<keyword evidence="3" id="KW-0326">Glycosidase</keyword>
<evidence type="ECO:0000256" key="4">
    <source>
        <dbReference type="RuleBase" id="RU003690"/>
    </source>
</evidence>
<dbReference type="PANTHER" id="PTHR10353">
    <property type="entry name" value="GLYCOSYL HYDROLASE"/>
    <property type="match status" value="1"/>
</dbReference>
<protein>
    <recommendedName>
        <fullName evidence="7">Beta-glucosidase</fullName>
    </recommendedName>
</protein>
<dbReference type="GO" id="GO:0005975">
    <property type="term" value="P:carbohydrate metabolic process"/>
    <property type="evidence" value="ECO:0007669"/>
    <property type="project" value="InterPro"/>
</dbReference>
<evidence type="ECO:0000313" key="6">
    <source>
        <dbReference type="Proteomes" id="UP000325577"/>
    </source>
</evidence>
<dbReference type="Gene3D" id="3.20.20.80">
    <property type="entry name" value="Glycosidases"/>
    <property type="match status" value="2"/>
</dbReference>
<gene>
    <name evidence="5" type="ORF">F0562_015636</name>
</gene>
<dbReference type="PANTHER" id="PTHR10353:SF137">
    <property type="entry name" value="MYROSINASE 3-RELATED"/>
    <property type="match status" value="1"/>
</dbReference>
<evidence type="ECO:0000256" key="2">
    <source>
        <dbReference type="ARBA" id="ARBA00022801"/>
    </source>
</evidence>
<dbReference type="EMBL" id="CM018050">
    <property type="protein sequence ID" value="KAA8518162.1"/>
    <property type="molecule type" value="Genomic_DNA"/>
</dbReference>
<name>A0A5J4ZKW5_9ASTE</name>
<evidence type="ECO:0000256" key="1">
    <source>
        <dbReference type="ARBA" id="ARBA00010838"/>
    </source>
</evidence>
<dbReference type="InterPro" id="IPR017853">
    <property type="entry name" value="GH"/>
</dbReference>
<sequence>MTEKIRDGSNGDVAVDQQNRYKEDVAIMKEIGMDAYRFSISWSKILPNGKLSGGKNQAGIDYYNNLLKELQDKGLEPFVTLFHWDLPQALEDEYGGFLSPKIVVHFLEYADFCFKTFGDRVKNWITVNEPWAYCYGGYVTGALAPGRCSVPSKHVGGVLGWGRYSCWQQLSFSNGEDLANNETFCLVNDQIHAHARGRRQPRHIGGDSGREPYTVAHNQLLAHAAVVKLYNQNYKASQKGKIGITNVTNWMIPYSESKKDHDAAQRAIDFMFGWFMDPLTTGDYPQNMRNLVGSRLPQFTAEQSAMVKGSFDFIGLNYYTARYVVDAPNTSTDNPSYITDPQIEFRRVDERDNPSILAACVDKHRIKYFYDHLSLVQKAIKDGVKVKGYFAWSLLDNFEWSEGYTVRFGINYINYKDGLKRHPKLSSIWFKMLLKST</sequence>
<dbReference type="InterPro" id="IPR001360">
    <property type="entry name" value="Glyco_hydro_1"/>
</dbReference>
<dbReference type="Pfam" id="PF00232">
    <property type="entry name" value="Glyco_hydro_1"/>
    <property type="match status" value="3"/>
</dbReference>
<evidence type="ECO:0008006" key="7">
    <source>
        <dbReference type="Google" id="ProtNLM"/>
    </source>
</evidence>
<comment type="similarity">
    <text evidence="1 4">Belongs to the glycosyl hydrolase 1 family.</text>
</comment>
<organism evidence="5 6">
    <name type="scientific">Nyssa sinensis</name>
    <dbReference type="NCBI Taxonomy" id="561372"/>
    <lineage>
        <taxon>Eukaryota</taxon>
        <taxon>Viridiplantae</taxon>
        <taxon>Streptophyta</taxon>
        <taxon>Embryophyta</taxon>
        <taxon>Tracheophyta</taxon>
        <taxon>Spermatophyta</taxon>
        <taxon>Magnoliopsida</taxon>
        <taxon>eudicotyledons</taxon>
        <taxon>Gunneridae</taxon>
        <taxon>Pentapetalae</taxon>
        <taxon>asterids</taxon>
        <taxon>Cornales</taxon>
        <taxon>Nyssaceae</taxon>
        <taxon>Nyssa</taxon>
    </lineage>
</organism>
<evidence type="ECO:0000313" key="5">
    <source>
        <dbReference type="EMBL" id="KAA8518162.1"/>
    </source>
</evidence>
<dbReference type="OrthoDB" id="65569at2759"/>
<dbReference type="GO" id="GO:0008422">
    <property type="term" value="F:beta-glucosidase activity"/>
    <property type="evidence" value="ECO:0007669"/>
    <property type="project" value="TreeGrafter"/>
</dbReference>
<dbReference type="Proteomes" id="UP000325577">
    <property type="component" value="Linkage Group LG7"/>
</dbReference>
<evidence type="ECO:0000256" key="3">
    <source>
        <dbReference type="ARBA" id="ARBA00023295"/>
    </source>
</evidence>
<dbReference type="SUPFAM" id="SSF51445">
    <property type="entry name" value="(Trans)glycosidases"/>
    <property type="match status" value="1"/>
</dbReference>
<dbReference type="AlphaFoldDB" id="A0A5J4ZKW5"/>
<accession>A0A5J4ZKW5</accession>
<proteinExistence type="inferred from homology"/>
<reference evidence="5 6" key="1">
    <citation type="submission" date="2019-09" db="EMBL/GenBank/DDBJ databases">
        <title>A chromosome-level genome assembly of the Chinese tupelo Nyssa sinensis.</title>
        <authorList>
            <person name="Yang X."/>
            <person name="Kang M."/>
            <person name="Yang Y."/>
            <person name="Xiong H."/>
            <person name="Wang M."/>
            <person name="Zhang Z."/>
            <person name="Wang Z."/>
            <person name="Wu H."/>
            <person name="Ma T."/>
            <person name="Liu J."/>
            <person name="Xi Z."/>
        </authorList>
    </citation>
    <scope>NUCLEOTIDE SEQUENCE [LARGE SCALE GENOMIC DNA]</scope>
    <source>
        <strain evidence="5">J267</strain>
        <tissue evidence="5">Leaf</tissue>
    </source>
</reference>
<keyword evidence="2" id="KW-0378">Hydrolase</keyword>
<keyword evidence="6" id="KW-1185">Reference proteome</keyword>
<dbReference type="PRINTS" id="PR00131">
    <property type="entry name" value="GLHYDRLASE1"/>
</dbReference>